<dbReference type="InterPro" id="IPR008276">
    <property type="entry name" value="C_nuclsd_transpt"/>
</dbReference>
<evidence type="ECO:0000259" key="9">
    <source>
        <dbReference type="Pfam" id="PF07662"/>
    </source>
</evidence>
<dbReference type="PANTHER" id="PTHR10590:SF4">
    <property type="entry name" value="SOLUTE CARRIER FAMILY 28 MEMBER 3"/>
    <property type="match status" value="1"/>
</dbReference>
<feature type="transmembrane region" description="Helical" evidence="7">
    <location>
        <begin position="35"/>
        <end position="56"/>
    </location>
</feature>
<keyword evidence="3" id="KW-1003">Cell membrane</keyword>
<keyword evidence="5 7" id="KW-1133">Transmembrane helix</keyword>
<dbReference type="Pfam" id="PF01773">
    <property type="entry name" value="Nucleos_tra2_N"/>
    <property type="match status" value="1"/>
</dbReference>
<feature type="transmembrane region" description="Helical" evidence="7">
    <location>
        <begin position="89"/>
        <end position="119"/>
    </location>
</feature>
<dbReference type="PANTHER" id="PTHR10590">
    <property type="entry name" value="SODIUM/NUCLEOSIDE COTRANSPORTER"/>
    <property type="match status" value="1"/>
</dbReference>
<evidence type="ECO:0000256" key="3">
    <source>
        <dbReference type="ARBA" id="ARBA00022475"/>
    </source>
</evidence>
<evidence type="ECO:0000256" key="4">
    <source>
        <dbReference type="ARBA" id="ARBA00022692"/>
    </source>
</evidence>
<evidence type="ECO:0000256" key="5">
    <source>
        <dbReference type="ARBA" id="ARBA00022989"/>
    </source>
</evidence>
<dbReference type="GO" id="GO:0015293">
    <property type="term" value="F:symporter activity"/>
    <property type="evidence" value="ECO:0007669"/>
    <property type="project" value="TreeGrafter"/>
</dbReference>
<sequence>MSAILNLIGMTLILGVMFLFSNGKKHIKWKMIIKALIAQFVLCLIFIKLPTGIWVIEKISDAFLLVLGYGRNGLAFVFGPLIDIEKSGFIFLFQVLTNLIFFGALVNVLSYLGILGFVIKVIGSAVGKLIGTTRVESFISVANMFLGQTESPLLISKYLSNMTKSEIFVVVVAGMGSMSVSILGGYNALGIPMQFLILACTLIPFGSIIMSKILYPEQEEVAITSKLEIDRKQAGCNVIDALGNGAMDGIKIVSAIAASLVAIVAMVALVNGILSPTGLTIEKIFGWIFYPVSYFMGLSGEYTDFGAQLLGSKLVLNEFVAFSELAPALQSMDYRTQAVLCIAISGFSNIGSMAVCVASIGSLFPPKKQVLAQIIVRALLGAFALNLFNAFMVGLVLSFG</sequence>
<dbReference type="Proteomes" id="UP000242432">
    <property type="component" value="Unassembled WGS sequence"/>
</dbReference>
<gene>
    <name evidence="11" type="ORF">SAMN02745213_01135</name>
</gene>
<evidence type="ECO:0000256" key="1">
    <source>
        <dbReference type="ARBA" id="ARBA00004651"/>
    </source>
</evidence>
<dbReference type="STRING" id="83771.SAMN02910357_01291"/>
<reference evidence="12" key="1">
    <citation type="submission" date="2017-02" db="EMBL/GenBank/DDBJ databases">
        <authorList>
            <person name="Varghese N."/>
            <person name="Submissions S."/>
        </authorList>
    </citation>
    <scope>NUCLEOTIDE SEQUENCE [LARGE SCALE GENOMIC DNA]</scope>
    <source>
        <strain evidence="12">DSM 3072</strain>
    </source>
</reference>
<dbReference type="AlphaFoldDB" id="A0A1T4V9U5"/>
<feature type="transmembrane region" description="Helical" evidence="7">
    <location>
        <begin position="338"/>
        <end position="364"/>
    </location>
</feature>
<comment type="similarity">
    <text evidence="2">Belongs to the concentrative nucleoside transporter (CNT) (TC 2.A.41) family.</text>
</comment>
<dbReference type="InterPro" id="IPR002668">
    <property type="entry name" value="CNT_N_dom"/>
</dbReference>
<evidence type="ECO:0000259" key="8">
    <source>
        <dbReference type="Pfam" id="PF01773"/>
    </source>
</evidence>
<evidence type="ECO:0000313" key="12">
    <source>
        <dbReference type="Proteomes" id="UP000242432"/>
    </source>
</evidence>
<feature type="transmembrane region" description="Helical" evidence="7">
    <location>
        <begin position="370"/>
        <end position="397"/>
    </location>
</feature>
<comment type="subcellular location">
    <subcellularLocation>
        <location evidence="1">Cell membrane</location>
        <topology evidence="1">Multi-pass membrane protein</topology>
    </subcellularLocation>
</comment>
<dbReference type="RefSeq" id="WP_078928631.1">
    <property type="nucleotide sequence ID" value="NZ_FUXX01000015.1"/>
</dbReference>
<feature type="transmembrane region" description="Helical" evidence="7">
    <location>
        <begin position="6"/>
        <end position="23"/>
    </location>
</feature>
<dbReference type="Pfam" id="PF07670">
    <property type="entry name" value="Gate"/>
    <property type="match status" value="1"/>
</dbReference>
<feature type="transmembrane region" description="Helical" evidence="7">
    <location>
        <begin position="167"/>
        <end position="188"/>
    </location>
</feature>
<dbReference type="InterPro" id="IPR011657">
    <property type="entry name" value="CNT_C_dom"/>
</dbReference>
<evidence type="ECO:0000256" key="2">
    <source>
        <dbReference type="ARBA" id="ARBA00009033"/>
    </source>
</evidence>
<evidence type="ECO:0000313" key="11">
    <source>
        <dbReference type="EMBL" id="SKA61697.1"/>
    </source>
</evidence>
<feature type="transmembrane region" description="Helical" evidence="7">
    <location>
        <begin position="62"/>
        <end position="82"/>
    </location>
</feature>
<dbReference type="InterPro" id="IPR011642">
    <property type="entry name" value="Gate_dom"/>
</dbReference>
<feature type="transmembrane region" description="Helical" evidence="7">
    <location>
        <begin position="195"/>
        <end position="215"/>
    </location>
</feature>
<organism evidence="11 12">
    <name type="scientific">Succinivibrio dextrinosolvens DSM 3072</name>
    <dbReference type="NCBI Taxonomy" id="1123324"/>
    <lineage>
        <taxon>Bacteria</taxon>
        <taxon>Pseudomonadati</taxon>
        <taxon>Pseudomonadota</taxon>
        <taxon>Gammaproteobacteria</taxon>
        <taxon>Aeromonadales</taxon>
        <taxon>Succinivibrionaceae</taxon>
        <taxon>Succinivibrio</taxon>
    </lineage>
</organism>
<keyword evidence="12" id="KW-1185">Reference proteome</keyword>
<keyword evidence="4 7" id="KW-0812">Transmembrane</keyword>
<feature type="domain" description="Concentrative nucleoside transporter C-terminal" evidence="9">
    <location>
        <begin position="196"/>
        <end position="394"/>
    </location>
</feature>
<protein>
    <submittedName>
        <fullName evidence="11">Concentrative nucleoside transporter, CNT family</fullName>
    </submittedName>
</protein>
<evidence type="ECO:0000259" key="10">
    <source>
        <dbReference type="Pfam" id="PF07670"/>
    </source>
</evidence>
<evidence type="ECO:0000256" key="7">
    <source>
        <dbReference type="SAM" id="Phobius"/>
    </source>
</evidence>
<keyword evidence="6 7" id="KW-0472">Membrane</keyword>
<feature type="domain" description="Concentrative nucleoside transporter N-terminal" evidence="8">
    <location>
        <begin position="8"/>
        <end position="81"/>
    </location>
</feature>
<feature type="transmembrane region" description="Helical" evidence="7">
    <location>
        <begin position="252"/>
        <end position="274"/>
    </location>
</feature>
<dbReference type="EMBL" id="FUXX01000015">
    <property type="protein sequence ID" value="SKA61697.1"/>
    <property type="molecule type" value="Genomic_DNA"/>
</dbReference>
<dbReference type="Pfam" id="PF07662">
    <property type="entry name" value="Nucleos_tra2_C"/>
    <property type="match status" value="1"/>
</dbReference>
<dbReference type="GO" id="GO:0005886">
    <property type="term" value="C:plasma membrane"/>
    <property type="evidence" value="ECO:0007669"/>
    <property type="project" value="UniProtKB-SubCell"/>
</dbReference>
<evidence type="ECO:0000256" key="6">
    <source>
        <dbReference type="ARBA" id="ARBA00023136"/>
    </source>
</evidence>
<feature type="domain" description="Nucleoside transporter/FeoB GTPase Gate" evidence="10">
    <location>
        <begin position="92"/>
        <end position="188"/>
    </location>
</feature>
<proteinExistence type="inferred from homology"/>
<accession>A0A1T4V9U5</accession>
<dbReference type="GO" id="GO:0005337">
    <property type="term" value="F:nucleoside transmembrane transporter activity"/>
    <property type="evidence" value="ECO:0007669"/>
    <property type="project" value="InterPro"/>
</dbReference>
<name>A0A1T4V9U5_9GAMM</name>